<organism evidence="13 14">
    <name type="scientific">Dyella jiangningensis</name>
    <dbReference type="NCBI Taxonomy" id="1379159"/>
    <lineage>
        <taxon>Bacteria</taxon>
        <taxon>Pseudomonadati</taxon>
        <taxon>Pseudomonadota</taxon>
        <taxon>Gammaproteobacteria</taxon>
        <taxon>Lysobacterales</taxon>
        <taxon>Rhodanobacteraceae</taxon>
        <taxon>Dyella</taxon>
    </lineage>
</organism>
<evidence type="ECO:0000256" key="1">
    <source>
        <dbReference type="ARBA" id="ARBA00002442"/>
    </source>
</evidence>
<evidence type="ECO:0000256" key="9">
    <source>
        <dbReference type="ARBA" id="ARBA00022748"/>
    </source>
</evidence>
<comment type="subcellular location">
    <subcellularLocation>
        <location evidence="2 12">Cell inner membrane</location>
        <topology evidence="2 12">Single-pass membrane protein</topology>
    </subcellularLocation>
</comment>
<keyword evidence="5 12" id="KW-0813">Transport</keyword>
<dbReference type="GO" id="GO:0015886">
    <property type="term" value="P:heme transport"/>
    <property type="evidence" value="ECO:0007669"/>
    <property type="project" value="InterPro"/>
</dbReference>
<evidence type="ECO:0000256" key="10">
    <source>
        <dbReference type="ARBA" id="ARBA00022989"/>
    </source>
</evidence>
<dbReference type="AlphaFoldDB" id="A0A328P5P7"/>
<evidence type="ECO:0000256" key="8">
    <source>
        <dbReference type="ARBA" id="ARBA00022692"/>
    </source>
</evidence>
<comment type="caution">
    <text evidence="13">The sequence shown here is derived from an EMBL/GenBank/DDBJ whole genome shotgun (WGS) entry which is preliminary data.</text>
</comment>
<keyword evidence="11 12" id="KW-0472">Membrane</keyword>
<evidence type="ECO:0000256" key="6">
    <source>
        <dbReference type="ARBA" id="ARBA00022475"/>
    </source>
</evidence>
<reference evidence="13 14" key="1">
    <citation type="journal article" date="2018" name="Genet. Mol. Biol.">
        <title>The genome sequence of Dyella jiangningensis FCAV SCS01 from a lignocellulose-decomposing microbial consortium metagenome reveals potential for biotechnological applications.</title>
        <authorList>
            <person name="Desiderato J.G."/>
            <person name="Alvarenga D.O."/>
            <person name="Constancio M.T.L."/>
            <person name="Alves L.M.C."/>
            <person name="Varani A.M."/>
        </authorList>
    </citation>
    <scope>NUCLEOTIDE SEQUENCE [LARGE SCALE GENOMIC DNA]</scope>
    <source>
        <strain evidence="13 14">FCAV SCS01</strain>
    </source>
</reference>
<keyword evidence="9 12" id="KW-0201">Cytochrome c-type biogenesis</keyword>
<dbReference type="PANTHER" id="PTHR37531:SF1">
    <property type="entry name" value="HEME EXPORTER PROTEIN D"/>
    <property type="match status" value="1"/>
</dbReference>
<dbReference type="Proteomes" id="UP000248926">
    <property type="component" value="Unassembled WGS sequence"/>
</dbReference>
<accession>A0A328P5P7</accession>
<dbReference type="GO" id="GO:0005886">
    <property type="term" value="C:plasma membrane"/>
    <property type="evidence" value="ECO:0007669"/>
    <property type="project" value="UniProtKB-SubCell"/>
</dbReference>
<feature type="transmembrane region" description="Helical" evidence="12">
    <location>
        <begin position="6"/>
        <end position="25"/>
    </location>
</feature>
<proteinExistence type="inferred from homology"/>
<evidence type="ECO:0000256" key="11">
    <source>
        <dbReference type="ARBA" id="ARBA00023136"/>
    </source>
</evidence>
<evidence type="ECO:0000256" key="12">
    <source>
        <dbReference type="RuleBase" id="RU363101"/>
    </source>
</evidence>
<dbReference type="PANTHER" id="PTHR37531">
    <property type="entry name" value="HEME EXPORTER PROTEIN D"/>
    <property type="match status" value="1"/>
</dbReference>
<keyword evidence="8 12" id="KW-0812">Transmembrane</keyword>
<protein>
    <recommendedName>
        <fullName evidence="4 12">Heme exporter protein D</fullName>
    </recommendedName>
</protein>
<dbReference type="InterPro" id="IPR007078">
    <property type="entry name" value="Haem_export_protD_CcmD"/>
</dbReference>
<comment type="similarity">
    <text evidence="3 12">Belongs to the CcmD/CycX/HelD family.</text>
</comment>
<name>A0A328P5P7_9GAMM</name>
<dbReference type="Pfam" id="PF04995">
    <property type="entry name" value="CcmD"/>
    <property type="match status" value="1"/>
</dbReference>
<dbReference type="InterPro" id="IPR052075">
    <property type="entry name" value="Heme_exporter_D"/>
</dbReference>
<sequence>MGGYAAYVWPAFAVFFIVLIADYLSPSFRRRRQLRELRGRIARQAARQQRNPSVP</sequence>
<keyword evidence="10 12" id="KW-1133">Transmembrane helix</keyword>
<evidence type="ECO:0000256" key="3">
    <source>
        <dbReference type="ARBA" id="ARBA00008741"/>
    </source>
</evidence>
<gene>
    <name evidence="13" type="ORF">CA260_13555</name>
</gene>
<evidence type="ECO:0000256" key="4">
    <source>
        <dbReference type="ARBA" id="ARBA00016461"/>
    </source>
</evidence>
<dbReference type="GO" id="GO:1903607">
    <property type="term" value="P:cytochrome c biosynthetic process"/>
    <property type="evidence" value="ECO:0007669"/>
    <property type="project" value="TreeGrafter"/>
</dbReference>
<dbReference type="GO" id="GO:0017004">
    <property type="term" value="P:cytochrome complex assembly"/>
    <property type="evidence" value="ECO:0007669"/>
    <property type="project" value="UniProtKB-KW"/>
</dbReference>
<keyword evidence="14" id="KW-1185">Reference proteome</keyword>
<keyword evidence="6 12" id="KW-1003">Cell membrane</keyword>
<evidence type="ECO:0000313" key="14">
    <source>
        <dbReference type="Proteomes" id="UP000248926"/>
    </source>
</evidence>
<comment type="function">
    <text evidence="1 12">Required for the export of heme to the periplasm for the biogenesis of c-type cytochromes.</text>
</comment>
<evidence type="ECO:0000256" key="2">
    <source>
        <dbReference type="ARBA" id="ARBA00004377"/>
    </source>
</evidence>
<dbReference type="NCBIfam" id="TIGR03141">
    <property type="entry name" value="cytochro_ccmD"/>
    <property type="match status" value="1"/>
</dbReference>
<keyword evidence="7 12" id="KW-0997">Cell inner membrane</keyword>
<evidence type="ECO:0000313" key="13">
    <source>
        <dbReference type="EMBL" id="RAO75925.1"/>
    </source>
</evidence>
<dbReference type="EMBL" id="NFZS01000004">
    <property type="protein sequence ID" value="RAO75925.1"/>
    <property type="molecule type" value="Genomic_DNA"/>
</dbReference>
<evidence type="ECO:0000256" key="7">
    <source>
        <dbReference type="ARBA" id="ARBA00022519"/>
    </source>
</evidence>
<dbReference type="RefSeq" id="WP_111984382.1">
    <property type="nucleotide sequence ID" value="NZ_NFZS01000004.1"/>
</dbReference>
<evidence type="ECO:0000256" key="5">
    <source>
        <dbReference type="ARBA" id="ARBA00022448"/>
    </source>
</evidence>